<proteinExistence type="predicted"/>
<dbReference type="PANTHER" id="PTHR33164">
    <property type="entry name" value="TRANSCRIPTIONAL REGULATOR, MARR FAMILY"/>
    <property type="match status" value="1"/>
</dbReference>
<dbReference type="InterPro" id="IPR039422">
    <property type="entry name" value="MarR/SlyA-like"/>
</dbReference>
<dbReference type="Proteomes" id="UP001597018">
    <property type="component" value="Unassembled WGS sequence"/>
</dbReference>
<feature type="domain" description="HTH marR-type" evidence="1">
    <location>
        <begin position="15"/>
        <end position="151"/>
    </location>
</feature>
<accession>A0ABW3FVP9</accession>
<dbReference type="InterPro" id="IPR036390">
    <property type="entry name" value="WH_DNA-bd_sf"/>
</dbReference>
<dbReference type="EMBL" id="JBHTIW010000016">
    <property type="protein sequence ID" value="MFD0921862.1"/>
    <property type="molecule type" value="Genomic_DNA"/>
</dbReference>
<dbReference type="Pfam" id="PF12802">
    <property type="entry name" value="MarR_2"/>
    <property type="match status" value="1"/>
</dbReference>
<evidence type="ECO:0000313" key="3">
    <source>
        <dbReference type="Proteomes" id="UP001597018"/>
    </source>
</evidence>
<organism evidence="2 3">
    <name type="scientific">Saccharopolyspora rosea</name>
    <dbReference type="NCBI Taxonomy" id="524884"/>
    <lineage>
        <taxon>Bacteria</taxon>
        <taxon>Bacillati</taxon>
        <taxon>Actinomycetota</taxon>
        <taxon>Actinomycetes</taxon>
        <taxon>Pseudonocardiales</taxon>
        <taxon>Pseudonocardiaceae</taxon>
        <taxon>Saccharopolyspora</taxon>
    </lineage>
</organism>
<keyword evidence="3" id="KW-1185">Reference proteome</keyword>
<comment type="caution">
    <text evidence="2">The sequence shown here is derived from an EMBL/GenBank/DDBJ whole genome shotgun (WGS) entry which is preliminary data.</text>
</comment>
<evidence type="ECO:0000259" key="1">
    <source>
        <dbReference type="PROSITE" id="PS50995"/>
    </source>
</evidence>
<dbReference type="RefSeq" id="WP_345601801.1">
    <property type="nucleotide sequence ID" value="NZ_BAABLT010000051.1"/>
</dbReference>
<gene>
    <name evidence="2" type="ORF">ACFQ16_19135</name>
</gene>
<reference evidence="3" key="1">
    <citation type="journal article" date="2019" name="Int. J. Syst. Evol. Microbiol.">
        <title>The Global Catalogue of Microorganisms (GCM) 10K type strain sequencing project: providing services to taxonomists for standard genome sequencing and annotation.</title>
        <authorList>
            <consortium name="The Broad Institute Genomics Platform"/>
            <consortium name="The Broad Institute Genome Sequencing Center for Infectious Disease"/>
            <person name="Wu L."/>
            <person name="Ma J."/>
        </authorList>
    </citation>
    <scope>NUCLEOTIDE SEQUENCE [LARGE SCALE GENOMIC DNA]</scope>
    <source>
        <strain evidence="3">CCUG 56401</strain>
    </source>
</reference>
<dbReference type="SUPFAM" id="SSF46785">
    <property type="entry name" value="Winged helix' DNA-binding domain"/>
    <property type="match status" value="1"/>
</dbReference>
<dbReference type="SMART" id="SM00347">
    <property type="entry name" value="HTH_MARR"/>
    <property type="match status" value="1"/>
</dbReference>
<sequence>MPDDDTELDWLPTEELRVFRAFNRSWQALNARIDEDLKRDVGLPRTYLDILFRLRRAPGRALRMTRLAEITGSKASRITHAIGRLEQAGLVRREVPAGDRRGWLAVLTDEGLARVHQAAPRYARSIREHYLELLTPAMRAQITRIGEALLTHLDPESLPGAGEKEHKDQC</sequence>
<protein>
    <submittedName>
        <fullName evidence="2">MarR family winged helix-turn-helix transcriptional regulator</fullName>
    </submittedName>
</protein>
<name>A0ABW3FVP9_9PSEU</name>
<dbReference type="InterPro" id="IPR036388">
    <property type="entry name" value="WH-like_DNA-bd_sf"/>
</dbReference>
<evidence type="ECO:0000313" key="2">
    <source>
        <dbReference type="EMBL" id="MFD0921862.1"/>
    </source>
</evidence>
<dbReference type="PROSITE" id="PS50995">
    <property type="entry name" value="HTH_MARR_2"/>
    <property type="match status" value="1"/>
</dbReference>
<dbReference type="Gene3D" id="1.10.10.10">
    <property type="entry name" value="Winged helix-like DNA-binding domain superfamily/Winged helix DNA-binding domain"/>
    <property type="match status" value="1"/>
</dbReference>
<dbReference type="InterPro" id="IPR000835">
    <property type="entry name" value="HTH_MarR-typ"/>
</dbReference>
<dbReference type="PANTHER" id="PTHR33164:SF99">
    <property type="entry name" value="MARR FAMILY REGULATORY PROTEIN"/>
    <property type="match status" value="1"/>
</dbReference>